<feature type="active site" description="Proton donor/acceptor" evidence="6">
    <location>
        <position position="492"/>
    </location>
</feature>
<dbReference type="InterPro" id="IPR036365">
    <property type="entry name" value="PGBD-like_sf"/>
</dbReference>
<dbReference type="AlphaFoldDB" id="G8TS12"/>
<dbReference type="GO" id="GO:0018104">
    <property type="term" value="P:peptidoglycan-protein cross-linking"/>
    <property type="evidence" value="ECO:0007669"/>
    <property type="project" value="TreeGrafter"/>
</dbReference>
<organism evidence="9 10">
    <name type="scientific">Sulfobacillus acidophilus (strain ATCC 700253 / DSM 10332 / NAL)</name>
    <dbReference type="NCBI Taxonomy" id="679936"/>
    <lineage>
        <taxon>Bacteria</taxon>
        <taxon>Bacillati</taxon>
        <taxon>Bacillota</taxon>
        <taxon>Clostridia</taxon>
        <taxon>Eubacteriales</taxon>
        <taxon>Clostridiales Family XVII. Incertae Sedis</taxon>
        <taxon>Sulfobacillus</taxon>
    </lineage>
</organism>
<reference evidence="9 10" key="2">
    <citation type="journal article" date="2012" name="Stand. Genomic Sci.">
        <title>Complete genome sequence of the moderately thermophilic mineral-sulfide-oxidizing firmicute Sulfobacillus acidophilus type strain (NAL(T)).</title>
        <authorList>
            <person name="Anderson I."/>
            <person name="Chertkov O."/>
            <person name="Chen A."/>
            <person name="Saunders E."/>
            <person name="Lapidus A."/>
            <person name="Nolan M."/>
            <person name="Lucas S."/>
            <person name="Hammon N."/>
            <person name="Deshpande S."/>
            <person name="Cheng J.F."/>
            <person name="Han C."/>
            <person name="Tapia R."/>
            <person name="Goodwin L.A."/>
            <person name="Pitluck S."/>
            <person name="Liolios K."/>
            <person name="Pagani I."/>
            <person name="Ivanova N."/>
            <person name="Mikhailova N."/>
            <person name="Pati A."/>
            <person name="Palaniappan K."/>
            <person name="Land M."/>
            <person name="Pan C."/>
            <person name="Rohde M."/>
            <person name="Pukall R."/>
            <person name="Goker M."/>
            <person name="Detter J.C."/>
            <person name="Woyke T."/>
            <person name="Bristow J."/>
            <person name="Eisen J.A."/>
            <person name="Markowitz V."/>
            <person name="Hugenholtz P."/>
            <person name="Kyrpides N.C."/>
            <person name="Klenk H.P."/>
            <person name="Mavromatis K."/>
        </authorList>
    </citation>
    <scope>NUCLEOTIDE SEQUENCE [LARGE SCALE GENOMIC DNA]</scope>
    <source>
        <strain evidence="10">ATCC 700253 / DSM 10332 / NAL</strain>
    </source>
</reference>
<dbReference type="EMBL" id="CP003179">
    <property type="protein sequence ID" value="AEW04338.1"/>
    <property type="molecule type" value="Genomic_DNA"/>
</dbReference>
<dbReference type="InterPro" id="IPR038063">
    <property type="entry name" value="Transpep_catalytic_dom"/>
</dbReference>
<evidence type="ECO:0000313" key="9">
    <source>
        <dbReference type="EMBL" id="AEW04338.1"/>
    </source>
</evidence>
<dbReference type="SUPFAM" id="SSF141523">
    <property type="entry name" value="L,D-transpeptidase catalytic domain-like"/>
    <property type="match status" value="1"/>
</dbReference>
<dbReference type="HOGENOM" id="CLU_522653_0_0_9"/>
<keyword evidence="10" id="KW-1185">Reference proteome</keyword>
<feature type="transmembrane region" description="Helical" evidence="7">
    <location>
        <begin position="18"/>
        <end position="38"/>
    </location>
</feature>
<feature type="domain" description="L,D-TPase catalytic" evidence="8">
    <location>
        <begin position="415"/>
        <end position="531"/>
    </location>
</feature>
<dbReference type="GO" id="GO:0005576">
    <property type="term" value="C:extracellular region"/>
    <property type="evidence" value="ECO:0007669"/>
    <property type="project" value="TreeGrafter"/>
</dbReference>
<dbReference type="InterPro" id="IPR002477">
    <property type="entry name" value="Peptidoglycan-bd-like"/>
</dbReference>
<dbReference type="GO" id="GO:0008360">
    <property type="term" value="P:regulation of cell shape"/>
    <property type="evidence" value="ECO:0007669"/>
    <property type="project" value="UniProtKB-UniRule"/>
</dbReference>
<keyword evidence="7" id="KW-0472">Membrane</keyword>
<dbReference type="InterPro" id="IPR005490">
    <property type="entry name" value="LD_TPept_cat_dom"/>
</dbReference>
<name>G8TS12_SULAD</name>
<evidence type="ECO:0000256" key="6">
    <source>
        <dbReference type="PROSITE-ProRule" id="PRU01373"/>
    </source>
</evidence>
<dbReference type="InterPro" id="IPR036366">
    <property type="entry name" value="PGBDSf"/>
</dbReference>
<dbReference type="PROSITE" id="PS52029">
    <property type="entry name" value="LD_TPASE"/>
    <property type="match status" value="1"/>
</dbReference>
<evidence type="ECO:0000256" key="7">
    <source>
        <dbReference type="SAM" id="Phobius"/>
    </source>
</evidence>
<keyword evidence="7" id="KW-0812">Transmembrane</keyword>
<gene>
    <name evidence="9" type="ordered locus">Sulac_0835</name>
</gene>
<dbReference type="Gene3D" id="1.10.101.10">
    <property type="entry name" value="PGBD-like superfamily/PGBD"/>
    <property type="match status" value="1"/>
</dbReference>
<keyword evidence="4 6" id="KW-0573">Peptidoglycan synthesis</keyword>
<dbReference type="STRING" id="679936.Sulac_0835"/>
<dbReference type="GO" id="GO:0071555">
    <property type="term" value="P:cell wall organization"/>
    <property type="evidence" value="ECO:0007669"/>
    <property type="project" value="UniProtKB-UniRule"/>
</dbReference>
<dbReference type="KEGG" id="sap:Sulac_0835"/>
<keyword evidence="7" id="KW-1133">Transmembrane helix</keyword>
<evidence type="ECO:0000256" key="2">
    <source>
        <dbReference type="ARBA" id="ARBA00022679"/>
    </source>
</evidence>
<dbReference type="SUPFAM" id="SSF47090">
    <property type="entry name" value="PGBD-like"/>
    <property type="match status" value="1"/>
</dbReference>
<proteinExistence type="predicted"/>
<protein>
    <submittedName>
        <fullName evidence="9">ErfK/YbiS/YcfS/YnhG family protein</fullName>
    </submittedName>
</protein>
<evidence type="ECO:0000313" key="10">
    <source>
        <dbReference type="Proteomes" id="UP000005439"/>
    </source>
</evidence>
<dbReference type="UniPathway" id="UPA00219"/>
<dbReference type="Proteomes" id="UP000005439">
    <property type="component" value="Chromosome"/>
</dbReference>
<sequence>MVDPIGRRSGHHPKRPRWFVAGGILSGVLVGGAVWILAPHVTTTVGGPGLLQMQVRGWHDRIVEAEWTEGSQTVSLARRGQGLWPVKALAPRGSGRVTVAVRGPGWLDWLPWERVDLSIPVSVPAAPELRTVNAHYALNGRVSLNWTAPIERLWINGREFFVHGRHVTVRLAPPHPGEKGHWTIRAEGPLWEKPVPPIKVAWSTPAYLSMSTNLSTPLQGLQPLTVRLSQPITVAHLSRWRLNPAVAGTWKRISPTVFVFQPQKPWAPNLSWQLSVPGSLRGPVSQSGSFLAHSVRLQGRTRPGSVLRLQELLAEEGYLPVRWVSAGRPLMTEGQQQAAIYEPPAGTFQWKFSGLPAALRALWQPGQWTALVAGAVMQFERANGLAVDGVAGPEVWHALIQDRLNGVTSPYPYTYIYVTETLPETLQLWVNGQVQLTTRANTGIPATPTLLGTYPVYERLPFQIMRGVNPNGTPYADPVSWINYFVGGDAVHGFVRAQYGFPQSLGCVEVPPAVAATIYHTIHYGTLVTVEPPGVSPPAS</sequence>
<dbReference type="Pfam" id="PF01471">
    <property type="entry name" value="PG_binding_1"/>
    <property type="match status" value="1"/>
</dbReference>
<evidence type="ECO:0000256" key="3">
    <source>
        <dbReference type="ARBA" id="ARBA00022960"/>
    </source>
</evidence>
<keyword evidence="2" id="KW-0808">Transferase</keyword>
<dbReference type="GO" id="GO:0016740">
    <property type="term" value="F:transferase activity"/>
    <property type="evidence" value="ECO:0007669"/>
    <property type="project" value="UniProtKB-KW"/>
</dbReference>
<dbReference type="Pfam" id="PF03734">
    <property type="entry name" value="YkuD"/>
    <property type="match status" value="1"/>
</dbReference>
<evidence type="ECO:0000256" key="5">
    <source>
        <dbReference type="ARBA" id="ARBA00023316"/>
    </source>
</evidence>
<reference evidence="10" key="1">
    <citation type="submission" date="2011-12" db="EMBL/GenBank/DDBJ databases">
        <title>The complete genome of chromosome of Sulfobacillus acidophilus DSM 10332.</title>
        <authorList>
            <person name="Lucas S."/>
            <person name="Han J."/>
            <person name="Lapidus A."/>
            <person name="Bruce D."/>
            <person name="Goodwin L."/>
            <person name="Pitluck S."/>
            <person name="Peters L."/>
            <person name="Kyrpides N."/>
            <person name="Mavromatis K."/>
            <person name="Ivanova N."/>
            <person name="Mikhailova N."/>
            <person name="Chertkov O."/>
            <person name="Saunders E."/>
            <person name="Detter J.C."/>
            <person name="Tapia R."/>
            <person name="Han C."/>
            <person name="Land M."/>
            <person name="Hauser L."/>
            <person name="Markowitz V."/>
            <person name="Cheng J.-F."/>
            <person name="Hugenholtz P."/>
            <person name="Woyke T."/>
            <person name="Wu D."/>
            <person name="Pukall R."/>
            <person name="Gehrich-Schroeter G."/>
            <person name="Schneider S."/>
            <person name="Klenk H.-P."/>
            <person name="Eisen J.A."/>
        </authorList>
    </citation>
    <scope>NUCLEOTIDE SEQUENCE [LARGE SCALE GENOMIC DNA]</scope>
    <source>
        <strain evidence="10">ATCC 700253 / DSM 10332 / NAL</strain>
    </source>
</reference>
<dbReference type="PANTHER" id="PTHR30582">
    <property type="entry name" value="L,D-TRANSPEPTIDASE"/>
    <property type="match status" value="1"/>
</dbReference>
<accession>G8TS12</accession>
<feature type="active site" description="Nucleophile" evidence="6">
    <location>
        <position position="507"/>
    </location>
</feature>
<dbReference type="PANTHER" id="PTHR30582:SF2">
    <property type="entry name" value="L,D-TRANSPEPTIDASE YCIB-RELATED"/>
    <property type="match status" value="1"/>
</dbReference>
<evidence type="ECO:0000259" key="8">
    <source>
        <dbReference type="PROSITE" id="PS52029"/>
    </source>
</evidence>
<evidence type="ECO:0000256" key="4">
    <source>
        <dbReference type="ARBA" id="ARBA00022984"/>
    </source>
</evidence>
<dbReference type="GO" id="GO:0071972">
    <property type="term" value="F:peptidoglycan L,D-transpeptidase activity"/>
    <property type="evidence" value="ECO:0007669"/>
    <property type="project" value="TreeGrafter"/>
</dbReference>
<dbReference type="Gene3D" id="2.40.440.10">
    <property type="entry name" value="L,D-transpeptidase catalytic domain-like"/>
    <property type="match status" value="1"/>
</dbReference>
<evidence type="ECO:0000256" key="1">
    <source>
        <dbReference type="ARBA" id="ARBA00004752"/>
    </source>
</evidence>
<dbReference type="InterPro" id="IPR050979">
    <property type="entry name" value="LD-transpeptidase"/>
</dbReference>
<keyword evidence="3 6" id="KW-0133">Cell shape</keyword>
<comment type="pathway">
    <text evidence="1 6">Cell wall biogenesis; peptidoglycan biosynthesis.</text>
</comment>
<dbReference type="PATRIC" id="fig|679936.5.peg.886"/>
<dbReference type="CDD" id="cd16913">
    <property type="entry name" value="YkuD_like"/>
    <property type="match status" value="1"/>
</dbReference>
<keyword evidence="5 6" id="KW-0961">Cell wall biogenesis/degradation</keyword>